<dbReference type="Proteomes" id="UP000011529">
    <property type="component" value="Unassembled WGS sequence"/>
</dbReference>
<dbReference type="AlphaFoldDB" id="M2ATJ0"/>
<accession>M2ATJ0</accession>
<sequence>MTVNDTHCGGRTTEGFYDTAVTEAVEFESRQIVPMPTHVAYQRRCAEGLA</sequence>
<organism evidence="1 2">
    <name type="scientific">Rhodopirellula europaea 6C</name>
    <dbReference type="NCBI Taxonomy" id="1263867"/>
    <lineage>
        <taxon>Bacteria</taxon>
        <taxon>Pseudomonadati</taxon>
        <taxon>Planctomycetota</taxon>
        <taxon>Planctomycetia</taxon>
        <taxon>Pirellulales</taxon>
        <taxon>Pirellulaceae</taxon>
        <taxon>Rhodopirellula</taxon>
    </lineage>
</organism>
<reference evidence="1" key="2">
    <citation type="journal article" date="2013" name="Mar. Genomics">
        <title>Expression of sulfatases in Rhodopirellula baltica and the diversity of sulfatases in the genus Rhodopirellula.</title>
        <authorList>
            <person name="Wegner C.E."/>
            <person name="Richter-Heitmann T."/>
            <person name="Klindworth A."/>
            <person name="Klockow C."/>
            <person name="Richter M."/>
            <person name="Achstetter T."/>
            <person name="Glockner F.O."/>
            <person name="Harder J."/>
        </authorList>
    </citation>
    <scope>NUCLEOTIDE SEQUENCE [LARGE SCALE GENOMIC DNA]</scope>
    <source>
        <strain evidence="1">6C</strain>
    </source>
</reference>
<protein>
    <submittedName>
        <fullName evidence="1">Uncharacterized protein</fullName>
    </submittedName>
</protein>
<reference evidence="1" key="1">
    <citation type="submission" date="2012-11" db="EMBL/GenBank/DDBJ databases">
        <title>Permanent draft genomes of Rhodopirellula europaea strain SH398 and 6C.</title>
        <authorList>
            <person name="Richter M."/>
            <person name="Richter-Heitmann T."/>
            <person name="Frank C."/>
            <person name="Harder J."/>
            <person name="Glockner F.O."/>
        </authorList>
    </citation>
    <scope>NUCLEOTIDE SEQUENCE</scope>
    <source>
        <strain evidence="1">6C</strain>
    </source>
</reference>
<dbReference type="PATRIC" id="fig|1263867.3.peg.6357"/>
<keyword evidence="2" id="KW-1185">Reference proteome</keyword>
<name>M2ATJ0_9BACT</name>
<dbReference type="EMBL" id="ANMO01000268">
    <property type="protein sequence ID" value="EMB13324.1"/>
    <property type="molecule type" value="Genomic_DNA"/>
</dbReference>
<proteinExistence type="predicted"/>
<evidence type="ECO:0000313" key="2">
    <source>
        <dbReference type="Proteomes" id="UP000011529"/>
    </source>
</evidence>
<comment type="caution">
    <text evidence="1">The sequence shown here is derived from an EMBL/GenBank/DDBJ whole genome shotgun (WGS) entry which is preliminary data.</text>
</comment>
<gene>
    <name evidence="1" type="ORF">RE6C_05933</name>
</gene>
<evidence type="ECO:0000313" key="1">
    <source>
        <dbReference type="EMBL" id="EMB13324.1"/>
    </source>
</evidence>